<dbReference type="InterPro" id="IPR018170">
    <property type="entry name" value="Aldo/ket_reductase_CS"/>
</dbReference>
<dbReference type="PROSITE" id="PS00063">
    <property type="entry name" value="ALDOKETO_REDUCTASE_3"/>
    <property type="match status" value="1"/>
</dbReference>
<dbReference type="InterPro" id="IPR023210">
    <property type="entry name" value="NADP_OxRdtase_dom"/>
</dbReference>
<dbReference type="RefSeq" id="WP_111897730.1">
    <property type="nucleotide sequence ID" value="NZ_CP033459.1"/>
</dbReference>
<name>A0A5P8E4F5_9BACT</name>
<dbReference type="PANTHER" id="PTHR43827">
    <property type="entry name" value="2,5-DIKETO-D-GLUCONIC ACID REDUCTASE"/>
    <property type="match status" value="1"/>
</dbReference>
<dbReference type="OrthoDB" id="9804790at2"/>
<keyword evidence="3" id="KW-0560">Oxidoreductase</keyword>
<protein>
    <submittedName>
        <fullName evidence="8">Aldo/keto reductase</fullName>
    </submittedName>
</protein>
<dbReference type="PIRSF" id="PIRSF000097">
    <property type="entry name" value="AKR"/>
    <property type="match status" value="1"/>
</dbReference>
<accession>A0A5P8E4F5</accession>
<dbReference type="PANTHER" id="PTHR43827:SF3">
    <property type="entry name" value="NADP-DEPENDENT OXIDOREDUCTASE DOMAIN-CONTAINING PROTEIN"/>
    <property type="match status" value="1"/>
</dbReference>
<dbReference type="KEGG" id="alq:C7Y71_002005"/>
<evidence type="ECO:0000256" key="1">
    <source>
        <dbReference type="ARBA" id="ARBA00007905"/>
    </source>
</evidence>
<dbReference type="AlphaFoldDB" id="A0A5P8E4F5"/>
<gene>
    <name evidence="8" type="ORF">C7Y71_002005</name>
</gene>
<sequence length="277" mass="31734">MEYKILNNGIKMPMVGLGVYNIPERDTQRVVEDAFSVGFRSIDTAAMYYNEKGVGDAVKACGIPREQLFITTKICNSCYTREDTLRTIDSSMQQIGLDYVDLMLIHWPVGNPKVIWKTLEELYGKGMFRAIGLSNFYPNTFQNIIDEAIVTPAVNQCETHILYQQRKMIEYMIPYNVALEAWSPLAEGRSNILKNETLDRIGKKYGKTAAQVALKFLIQNDIVIIPKTIHIERMKENIELFDFKLSKYDLHDIQLLDTGKNVTGWPSDALKYYPEVP</sequence>
<evidence type="ECO:0000256" key="6">
    <source>
        <dbReference type="PIRSR" id="PIRSR000097-3"/>
    </source>
</evidence>
<dbReference type="PROSITE" id="PS00798">
    <property type="entry name" value="ALDOKETO_REDUCTASE_1"/>
    <property type="match status" value="1"/>
</dbReference>
<evidence type="ECO:0000313" key="8">
    <source>
        <dbReference type="EMBL" id="QFQ11895.1"/>
    </source>
</evidence>
<feature type="binding site" evidence="5">
    <location>
        <position position="106"/>
    </location>
    <ligand>
        <name>substrate</name>
    </ligand>
</feature>
<evidence type="ECO:0000259" key="7">
    <source>
        <dbReference type="Pfam" id="PF00248"/>
    </source>
</evidence>
<dbReference type="PRINTS" id="PR00069">
    <property type="entry name" value="ALDKETRDTASE"/>
</dbReference>
<keyword evidence="9" id="KW-1185">Reference proteome</keyword>
<dbReference type="Proteomes" id="UP000249375">
    <property type="component" value="Chromosome"/>
</dbReference>
<feature type="site" description="Lowers pKa of active site Tyr" evidence="6">
    <location>
        <position position="73"/>
    </location>
</feature>
<feature type="domain" description="NADP-dependent oxidoreductase" evidence="7">
    <location>
        <begin position="21"/>
        <end position="254"/>
    </location>
</feature>
<organism evidence="8 9">
    <name type="scientific">Pseudoprevotella muciniphila</name>
    <dbReference type="NCBI Taxonomy" id="2133944"/>
    <lineage>
        <taxon>Bacteria</taxon>
        <taxon>Pseudomonadati</taxon>
        <taxon>Bacteroidota</taxon>
        <taxon>Bacteroidia</taxon>
        <taxon>Bacteroidales</taxon>
        <taxon>Prevotellaceae</taxon>
        <taxon>Pseudoprevotella</taxon>
    </lineage>
</organism>
<dbReference type="InterPro" id="IPR020471">
    <property type="entry name" value="AKR"/>
</dbReference>
<comment type="similarity">
    <text evidence="1">Belongs to the aldo/keto reductase family.</text>
</comment>
<dbReference type="GO" id="GO:0016616">
    <property type="term" value="F:oxidoreductase activity, acting on the CH-OH group of donors, NAD or NADP as acceptor"/>
    <property type="evidence" value="ECO:0007669"/>
    <property type="project" value="UniProtKB-ARBA"/>
</dbReference>
<dbReference type="SUPFAM" id="SSF51430">
    <property type="entry name" value="NAD(P)-linked oxidoreductase"/>
    <property type="match status" value="1"/>
</dbReference>
<proteinExistence type="inferred from homology"/>
<dbReference type="Pfam" id="PF00248">
    <property type="entry name" value="Aldo_ket_red"/>
    <property type="match status" value="1"/>
</dbReference>
<dbReference type="PROSITE" id="PS00062">
    <property type="entry name" value="ALDOKETO_REDUCTASE_2"/>
    <property type="match status" value="1"/>
</dbReference>
<dbReference type="Gene3D" id="3.20.20.100">
    <property type="entry name" value="NADP-dependent oxidoreductase domain"/>
    <property type="match status" value="1"/>
</dbReference>
<dbReference type="FunFam" id="3.20.20.100:FF:000015">
    <property type="entry name" value="Oxidoreductase, aldo/keto reductase family"/>
    <property type="match status" value="1"/>
</dbReference>
<reference evidence="8 9" key="1">
    <citation type="submission" date="2018-11" db="EMBL/GenBank/DDBJ databases">
        <authorList>
            <person name="Na S.W."/>
            <person name="Baik M."/>
        </authorList>
    </citation>
    <scope>NUCLEOTIDE SEQUENCE [LARGE SCALE GENOMIC DNA]</scope>
    <source>
        <strain evidence="8 9">E39</strain>
    </source>
</reference>
<evidence type="ECO:0000256" key="5">
    <source>
        <dbReference type="PIRSR" id="PIRSR000097-2"/>
    </source>
</evidence>
<evidence type="ECO:0000256" key="3">
    <source>
        <dbReference type="ARBA" id="ARBA00023002"/>
    </source>
</evidence>
<dbReference type="InterPro" id="IPR036812">
    <property type="entry name" value="NAD(P)_OxRdtase_dom_sf"/>
</dbReference>
<evidence type="ECO:0000256" key="4">
    <source>
        <dbReference type="PIRSR" id="PIRSR000097-1"/>
    </source>
</evidence>
<keyword evidence="2" id="KW-0521">NADP</keyword>
<evidence type="ECO:0000256" key="2">
    <source>
        <dbReference type="ARBA" id="ARBA00022857"/>
    </source>
</evidence>
<feature type="active site" description="Proton donor" evidence="4">
    <location>
        <position position="48"/>
    </location>
</feature>
<evidence type="ECO:0000313" key="9">
    <source>
        <dbReference type="Proteomes" id="UP000249375"/>
    </source>
</evidence>
<dbReference type="EMBL" id="CP033459">
    <property type="protein sequence ID" value="QFQ11895.1"/>
    <property type="molecule type" value="Genomic_DNA"/>
</dbReference>